<dbReference type="PROSITE" id="PS51257">
    <property type="entry name" value="PROKAR_LIPOPROTEIN"/>
    <property type="match status" value="1"/>
</dbReference>
<name>A0A7W6W3D3_9HYPH</name>
<accession>A0A7W6W3D3</accession>
<gene>
    <name evidence="1" type="ORF">GGD57_000770</name>
</gene>
<protein>
    <submittedName>
        <fullName evidence="1">Uncharacterized protein</fullName>
    </submittedName>
</protein>
<reference evidence="1 2" key="1">
    <citation type="submission" date="2020-08" db="EMBL/GenBank/DDBJ databases">
        <title>Genomic Encyclopedia of Type Strains, Phase IV (KMG-V): Genome sequencing to study the core and pangenomes of soil and plant-associated prokaryotes.</title>
        <authorList>
            <person name="Whitman W."/>
        </authorList>
    </citation>
    <scope>NUCLEOTIDE SEQUENCE [LARGE SCALE GENOMIC DNA]</scope>
    <source>
        <strain evidence="1 2">SEMIA 4089</strain>
    </source>
</reference>
<evidence type="ECO:0000313" key="2">
    <source>
        <dbReference type="Proteomes" id="UP000540909"/>
    </source>
</evidence>
<dbReference type="EMBL" id="JACIFY010000002">
    <property type="protein sequence ID" value="MBB4234221.1"/>
    <property type="molecule type" value="Genomic_DNA"/>
</dbReference>
<sequence>MTRFVRLFLVASVLGGCAYHFCPAPPIKHAVIEYDSCCGDRTKELRPGQTP</sequence>
<organism evidence="1 2">
    <name type="scientific">Rhizobium esperanzae</name>
    <dbReference type="NCBI Taxonomy" id="1967781"/>
    <lineage>
        <taxon>Bacteria</taxon>
        <taxon>Pseudomonadati</taxon>
        <taxon>Pseudomonadota</taxon>
        <taxon>Alphaproteobacteria</taxon>
        <taxon>Hyphomicrobiales</taxon>
        <taxon>Rhizobiaceae</taxon>
        <taxon>Rhizobium/Agrobacterium group</taxon>
        <taxon>Rhizobium</taxon>
    </lineage>
</organism>
<comment type="caution">
    <text evidence="1">The sequence shown here is derived from an EMBL/GenBank/DDBJ whole genome shotgun (WGS) entry which is preliminary data.</text>
</comment>
<dbReference type="Proteomes" id="UP000540909">
    <property type="component" value="Unassembled WGS sequence"/>
</dbReference>
<dbReference type="AlphaFoldDB" id="A0A7W6W3D3"/>
<evidence type="ECO:0000313" key="1">
    <source>
        <dbReference type="EMBL" id="MBB4234221.1"/>
    </source>
</evidence>
<proteinExistence type="predicted"/>